<proteinExistence type="predicted"/>
<feature type="signal peptide" evidence="2">
    <location>
        <begin position="1"/>
        <end position="27"/>
    </location>
</feature>
<dbReference type="InterPro" id="IPR050789">
    <property type="entry name" value="Diverse_Enzym_Activities"/>
</dbReference>
<dbReference type="AlphaFoldDB" id="A0A4V1XZJ0"/>
<gene>
    <name evidence="4" type="ORF">EKO23_08095</name>
</gene>
<dbReference type="InterPro" id="IPR001466">
    <property type="entry name" value="Beta-lactam-related"/>
</dbReference>
<reference evidence="4 5" key="1">
    <citation type="submission" date="2019-01" db="EMBL/GenBank/DDBJ databases">
        <title>Nocardioides guangzhouensis sp. nov., an actinobacterium isolated from soil.</title>
        <authorList>
            <person name="Fu Y."/>
            <person name="Cai Y."/>
            <person name="Lin Z."/>
            <person name="Chen P."/>
        </authorList>
    </citation>
    <scope>NUCLEOTIDE SEQUENCE [LARGE SCALE GENOMIC DNA]</scope>
    <source>
        <strain evidence="4 5">130</strain>
    </source>
</reference>
<name>A0A4V1XZJ0_9ACTN</name>
<feature type="chain" id="PRO_5039523892" evidence="2">
    <location>
        <begin position="28"/>
        <end position="386"/>
    </location>
</feature>
<dbReference type="PROSITE" id="PS51257">
    <property type="entry name" value="PROKAR_LIPOPROTEIN"/>
    <property type="match status" value="1"/>
</dbReference>
<dbReference type="GO" id="GO:0016787">
    <property type="term" value="F:hydrolase activity"/>
    <property type="evidence" value="ECO:0007669"/>
    <property type="project" value="UniProtKB-KW"/>
</dbReference>
<dbReference type="PANTHER" id="PTHR43283:SF7">
    <property type="entry name" value="BETA-LACTAMASE-RELATED DOMAIN-CONTAINING PROTEIN"/>
    <property type="match status" value="1"/>
</dbReference>
<keyword evidence="2" id="KW-0732">Signal</keyword>
<comment type="caution">
    <text evidence="4">The sequence shown here is derived from an EMBL/GenBank/DDBJ whole genome shotgun (WGS) entry which is preliminary data.</text>
</comment>
<evidence type="ECO:0000313" key="4">
    <source>
        <dbReference type="EMBL" id="RYP86919.1"/>
    </source>
</evidence>
<dbReference type="RefSeq" id="WP_134716017.1">
    <property type="nucleotide sequence ID" value="NZ_SDKM01000009.1"/>
</dbReference>
<dbReference type="EMBL" id="SDKM01000009">
    <property type="protein sequence ID" value="RYP86919.1"/>
    <property type="molecule type" value="Genomic_DNA"/>
</dbReference>
<organism evidence="4 5">
    <name type="scientific">Nocardioides guangzhouensis</name>
    <dbReference type="NCBI Taxonomy" id="2497878"/>
    <lineage>
        <taxon>Bacteria</taxon>
        <taxon>Bacillati</taxon>
        <taxon>Actinomycetota</taxon>
        <taxon>Actinomycetes</taxon>
        <taxon>Propionibacteriales</taxon>
        <taxon>Nocardioidaceae</taxon>
        <taxon>Nocardioides</taxon>
    </lineage>
</organism>
<dbReference type="Proteomes" id="UP000295198">
    <property type="component" value="Unassembled WGS sequence"/>
</dbReference>
<dbReference type="Pfam" id="PF00144">
    <property type="entry name" value="Beta-lactamase"/>
    <property type="match status" value="1"/>
</dbReference>
<dbReference type="Gene3D" id="3.40.710.10">
    <property type="entry name" value="DD-peptidase/beta-lactamase superfamily"/>
    <property type="match status" value="1"/>
</dbReference>
<dbReference type="SUPFAM" id="SSF56601">
    <property type="entry name" value="beta-lactamase/transpeptidase-like"/>
    <property type="match status" value="1"/>
</dbReference>
<keyword evidence="5" id="KW-1185">Reference proteome</keyword>
<dbReference type="InterPro" id="IPR012338">
    <property type="entry name" value="Beta-lactam/transpept-like"/>
</dbReference>
<keyword evidence="4" id="KW-0378">Hydrolase</keyword>
<feature type="domain" description="Beta-lactamase-related" evidence="3">
    <location>
        <begin position="79"/>
        <end position="361"/>
    </location>
</feature>
<accession>A0A4V1XZJ0</accession>
<evidence type="ECO:0000313" key="5">
    <source>
        <dbReference type="Proteomes" id="UP000295198"/>
    </source>
</evidence>
<sequence length="386" mass="40457">MGRRAWIRRVGSALPVLALCLAGAACSGDAGSDDAGPSASPGAPVAPTSPAVPLDGGRLSSELDAVLASGTGTYENLRAVLVYQDGRPLVRLHYGRDSRRPANVMSVTKSVVGTLVGIAEGEGLLRRDDTLADLLPSYADRMNDEMAGTTLEQVLTMTAGLPADPDVWPAYRSEFPGSDDWVASIVEKGITGEPGTFAYSSLGSHLLAAVLTEATGTSVLDYARRELLGPLGIDTAEAPALQLRAGDAAAYVRAGHVWPTDPTGVNLGYAWLKLSAADLVKLGQLYLQGGRWKGEQVVPEEWVRAATTNHLEMLDVSGMGYGYQWWTGTAADRPAYFALGFGGQLIEVVPDLSLVVVATSDVRDPLIGPASLAAIVDDTVALQLAD</sequence>
<dbReference type="PANTHER" id="PTHR43283">
    <property type="entry name" value="BETA-LACTAMASE-RELATED"/>
    <property type="match status" value="1"/>
</dbReference>
<evidence type="ECO:0000256" key="2">
    <source>
        <dbReference type="SAM" id="SignalP"/>
    </source>
</evidence>
<protein>
    <submittedName>
        <fullName evidence="4">Class C beta-lactamase-related serine hydrolase</fullName>
    </submittedName>
</protein>
<dbReference type="OrthoDB" id="9773047at2"/>
<evidence type="ECO:0000256" key="1">
    <source>
        <dbReference type="SAM" id="MobiDB-lite"/>
    </source>
</evidence>
<feature type="region of interest" description="Disordered" evidence="1">
    <location>
        <begin position="31"/>
        <end position="54"/>
    </location>
</feature>
<evidence type="ECO:0000259" key="3">
    <source>
        <dbReference type="Pfam" id="PF00144"/>
    </source>
</evidence>